<gene>
    <name evidence="1" type="ORF">HHL08_20660</name>
</gene>
<proteinExistence type="predicted"/>
<evidence type="ECO:0000313" key="2">
    <source>
        <dbReference type="Proteomes" id="UP000519023"/>
    </source>
</evidence>
<dbReference type="AlphaFoldDB" id="A0A7X9WZ60"/>
<dbReference type="EMBL" id="JABBFV010000021">
    <property type="protein sequence ID" value="NML12515.1"/>
    <property type="molecule type" value="Genomic_DNA"/>
</dbReference>
<evidence type="ECO:0000313" key="1">
    <source>
        <dbReference type="EMBL" id="NML12515.1"/>
    </source>
</evidence>
<organism evidence="1 2">
    <name type="scientific">Sphingobium psychrophilum</name>
    <dbReference type="NCBI Taxonomy" id="2728834"/>
    <lineage>
        <taxon>Bacteria</taxon>
        <taxon>Pseudomonadati</taxon>
        <taxon>Pseudomonadota</taxon>
        <taxon>Alphaproteobacteria</taxon>
        <taxon>Sphingomonadales</taxon>
        <taxon>Sphingomonadaceae</taxon>
        <taxon>Sphingobium</taxon>
    </lineage>
</organism>
<sequence length="117" mass="13053">MRPTDHADSGPLRIISAETKGIVLSNGNEQWCEPWTAIDEVTVGRVSFGFKPVVVACVGIDSERVVMVRDTDPNWRKMMDQLHTALGCEHVEGWCNDPGISAKPRLIYLRQGSFEEP</sequence>
<keyword evidence="2" id="KW-1185">Reference proteome</keyword>
<reference evidence="1 2" key="1">
    <citation type="submission" date="2020-04" db="EMBL/GenBank/DDBJ databases">
        <title>Sphingobium sp. AR-3-1 isolated from Arctic soil.</title>
        <authorList>
            <person name="Dahal R.H."/>
            <person name="Chaudhary D.K."/>
        </authorList>
    </citation>
    <scope>NUCLEOTIDE SEQUENCE [LARGE SCALE GENOMIC DNA]</scope>
    <source>
        <strain evidence="1 2">AR-3-1</strain>
    </source>
</reference>
<name>A0A7X9WZ60_9SPHN</name>
<dbReference type="RefSeq" id="WP_148648494.1">
    <property type="nucleotide sequence ID" value="NZ_JABBFV010000021.1"/>
</dbReference>
<accession>A0A7X9WZ60</accession>
<protein>
    <submittedName>
        <fullName evidence="1">Uncharacterized protein</fullName>
    </submittedName>
</protein>
<comment type="caution">
    <text evidence="1">The sequence shown here is derived from an EMBL/GenBank/DDBJ whole genome shotgun (WGS) entry which is preliminary data.</text>
</comment>
<dbReference type="Proteomes" id="UP000519023">
    <property type="component" value="Unassembled WGS sequence"/>
</dbReference>